<sequence length="239" mass="24974">LSSTCDRGAMVGLALQILSTVFVVFFYIPKTLCSFPAVPQGCLPHHALQVDVSDAESVERLFDDLKGFSEVASSIVVNCAGFADSNMQTAVDISEDIFDQTVGVNFKGAFLVSRAAARAMIDAGITDGAIVNVSSRAANGASPRLSVYAACKAAVVSFTRSMAAELAPLGIRCNAVLPGLTDSPPVLSMPEQMRRAMCAQIPLGRTAHPREVAQVVVFLCCPESSYVVGSAVVAAGGRQ</sequence>
<name>A0A023G5S0_AMBTT</name>
<evidence type="ECO:0000256" key="4">
    <source>
        <dbReference type="SAM" id="Phobius"/>
    </source>
</evidence>
<evidence type="ECO:0000256" key="2">
    <source>
        <dbReference type="ARBA" id="ARBA00006484"/>
    </source>
</evidence>
<dbReference type="Pfam" id="PF13561">
    <property type="entry name" value="adh_short_C2"/>
    <property type="match status" value="1"/>
</dbReference>
<dbReference type="GO" id="GO:0016616">
    <property type="term" value="F:oxidoreductase activity, acting on the CH-OH group of donors, NAD or NADP as acceptor"/>
    <property type="evidence" value="ECO:0007669"/>
    <property type="project" value="TreeGrafter"/>
</dbReference>
<keyword evidence="4" id="KW-0812">Transmembrane</keyword>
<dbReference type="SUPFAM" id="SSF51735">
    <property type="entry name" value="NAD(P)-binding Rossmann-fold domains"/>
    <property type="match status" value="1"/>
</dbReference>
<dbReference type="InterPro" id="IPR020904">
    <property type="entry name" value="Sc_DH/Rdtase_CS"/>
</dbReference>
<comment type="pathway">
    <text evidence="1">Lipid metabolism; fatty acid biosynthesis.</text>
</comment>
<evidence type="ECO:0000313" key="5">
    <source>
        <dbReference type="EMBL" id="JAC28213.1"/>
    </source>
</evidence>
<protein>
    <submittedName>
        <fullName evidence="5">Putative mitochondrial/plastidial beta-ketoacyl-acp reductase</fullName>
    </submittedName>
</protein>
<proteinExistence type="evidence at transcript level"/>
<keyword evidence="4" id="KW-1133">Transmembrane helix</keyword>
<evidence type="ECO:0000256" key="1">
    <source>
        <dbReference type="ARBA" id="ARBA00005194"/>
    </source>
</evidence>
<keyword evidence="3" id="KW-0560">Oxidoreductase</keyword>
<accession>A0A023G5S0</accession>
<feature type="non-terminal residue" evidence="5">
    <location>
        <position position="1"/>
    </location>
</feature>
<dbReference type="PRINTS" id="PR00080">
    <property type="entry name" value="SDRFAMILY"/>
</dbReference>
<feature type="transmembrane region" description="Helical" evidence="4">
    <location>
        <begin position="9"/>
        <end position="28"/>
    </location>
</feature>
<dbReference type="PANTHER" id="PTHR42760:SF83">
    <property type="entry name" value="(3R)-3-HYDROXYACYL-COA DEHYDROGENASE"/>
    <property type="match status" value="1"/>
</dbReference>
<dbReference type="PANTHER" id="PTHR42760">
    <property type="entry name" value="SHORT-CHAIN DEHYDROGENASES/REDUCTASES FAMILY MEMBER"/>
    <property type="match status" value="1"/>
</dbReference>
<reference evidence="5" key="1">
    <citation type="submission" date="2014-03" db="EMBL/GenBank/DDBJ databases">
        <title>The sialotranscriptome of Amblyomma triste, Amblyomma parvum and Amblyomma cajennense ticks, uncovered by 454-based RNA-seq.</title>
        <authorList>
            <person name="Garcia G.R."/>
            <person name="Gardinassi L.G."/>
            <person name="Ribeiro J.M."/>
            <person name="Anatriello E."/>
            <person name="Ferreira B.R."/>
            <person name="Moreira H.N."/>
            <person name="Mafra C."/>
            <person name="Olegario M.M."/>
            <person name="Szabo P.J."/>
            <person name="Miranda-Santos I.K."/>
            <person name="Maruyama S.R."/>
        </authorList>
    </citation>
    <scope>NUCLEOTIDE SEQUENCE</scope>
    <source>
        <strain evidence="5">Mato Grasso do Sul</strain>
        <tissue evidence="5">Salivary glands</tissue>
    </source>
</reference>
<dbReference type="InterPro" id="IPR002347">
    <property type="entry name" value="SDR_fam"/>
</dbReference>
<dbReference type="InterPro" id="IPR036291">
    <property type="entry name" value="NAD(P)-bd_dom_sf"/>
</dbReference>
<dbReference type="Gene3D" id="3.40.50.720">
    <property type="entry name" value="NAD(P)-binding Rossmann-like Domain"/>
    <property type="match status" value="1"/>
</dbReference>
<keyword evidence="4" id="KW-0472">Membrane</keyword>
<dbReference type="GO" id="GO:0006633">
    <property type="term" value="P:fatty acid biosynthetic process"/>
    <property type="evidence" value="ECO:0007669"/>
    <property type="project" value="TreeGrafter"/>
</dbReference>
<organism evidence="5">
    <name type="scientific">Amblyomma triste</name>
    <name type="common">Neotropical tick</name>
    <dbReference type="NCBI Taxonomy" id="251400"/>
    <lineage>
        <taxon>Eukaryota</taxon>
        <taxon>Metazoa</taxon>
        <taxon>Ecdysozoa</taxon>
        <taxon>Arthropoda</taxon>
        <taxon>Chelicerata</taxon>
        <taxon>Arachnida</taxon>
        <taxon>Acari</taxon>
        <taxon>Parasitiformes</taxon>
        <taxon>Ixodida</taxon>
        <taxon>Ixodoidea</taxon>
        <taxon>Ixodidae</taxon>
        <taxon>Amblyomminae</taxon>
        <taxon>Amblyomma</taxon>
    </lineage>
</organism>
<dbReference type="PRINTS" id="PR00081">
    <property type="entry name" value="GDHRDH"/>
</dbReference>
<dbReference type="GO" id="GO:0048038">
    <property type="term" value="F:quinone binding"/>
    <property type="evidence" value="ECO:0007669"/>
    <property type="project" value="TreeGrafter"/>
</dbReference>
<dbReference type="AlphaFoldDB" id="A0A023G5S0"/>
<comment type="similarity">
    <text evidence="2">Belongs to the short-chain dehydrogenases/reductases (SDR) family.</text>
</comment>
<dbReference type="CDD" id="cd05233">
    <property type="entry name" value="SDR_c"/>
    <property type="match status" value="1"/>
</dbReference>
<dbReference type="PROSITE" id="PS00061">
    <property type="entry name" value="ADH_SHORT"/>
    <property type="match status" value="1"/>
</dbReference>
<dbReference type="EMBL" id="GBBM01007205">
    <property type="protein sequence ID" value="JAC28213.1"/>
    <property type="molecule type" value="mRNA"/>
</dbReference>
<evidence type="ECO:0000256" key="3">
    <source>
        <dbReference type="ARBA" id="ARBA00023002"/>
    </source>
</evidence>